<evidence type="ECO:0000313" key="2">
    <source>
        <dbReference type="EMBL" id="QHT92541.1"/>
    </source>
</evidence>
<evidence type="ECO:0000256" key="1">
    <source>
        <dbReference type="SAM" id="MobiDB-lite"/>
    </source>
</evidence>
<dbReference type="EMBL" id="MN740189">
    <property type="protein sequence ID" value="QHT92541.1"/>
    <property type="molecule type" value="Genomic_DNA"/>
</dbReference>
<reference evidence="2" key="1">
    <citation type="journal article" date="2020" name="Nature">
        <title>Giant virus diversity and host interactions through global metagenomics.</title>
        <authorList>
            <person name="Schulz F."/>
            <person name="Roux S."/>
            <person name="Paez-Espino D."/>
            <person name="Jungbluth S."/>
            <person name="Walsh D.A."/>
            <person name="Denef V.J."/>
            <person name="McMahon K.D."/>
            <person name="Konstantinidis K.T."/>
            <person name="Eloe-Fadrosh E.A."/>
            <person name="Kyrpides N.C."/>
            <person name="Woyke T."/>
        </authorList>
    </citation>
    <scope>NUCLEOTIDE SEQUENCE</scope>
    <source>
        <strain evidence="2">GVMAG-M-3300023184-88</strain>
    </source>
</reference>
<name>A0A6C0IH24_9ZZZZ</name>
<accession>A0A6C0IH24</accession>
<sequence>MASEVKSFLITGGAAASYTGLAQKPKQKGRRATVKKQEGGAPVIHVQGVESQSTQVAGSTNPSTWLHLTKVGSAPITPSTPMPTPSTPIPPITTTVLQQGGTRQIKVELKKKTTAKKVHLQPKKADLSSSKKHLTRKIRKVSIGISSLHKRITRAKKVHTTIKAMPLDKLREHLIQKKLIKATSKAPESILRQIAADSQIVAGKSL</sequence>
<feature type="region of interest" description="Disordered" evidence="1">
    <location>
        <begin position="20"/>
        <end position="39"/>
    </location>
</feature>
<dbReference type="AlphaFoldDB" id="A0A6C0IH24"/>
<proteinExistence type="predicted"/>
<organism evidence="2">
    <name type="scientific">viral metagenome</name>
    <dbReference type="NCBI Taxonomy" id="1070528"/>
    <lineage>
        <taxon>unclassified sequences</taxon>
        <taxon>metagenomes</taxon>
        <taxon>organismal metagenomes</taxon>
    </lineage>
</organism>
<protein>
    <submittedName>
        <fullName evidence="2">Uncharacterized protein</fullName>
    </submittedName>
</protein>
<feature type="compositionally biased region" description="Basic residues" evidence="1">
    <location>
        <begin position="25"/>
        <end position="34"/>
    </location>
</feature>